<dbReference type="PROSITE" id="PS50020">
    <property type="entry name" value="WW_DOMAIN_2"/>
    <property type="match status" value="1"/>
</dbReference>
<name>A0A7S4W3P1_9DINO</name>
<dbReference type="SMART" id="SM00456">
    <property type="entry name" value="WW"/>
    <property type="match status" value="1"/>
</dbReference>
<dbReference type="SUPFAM" id="SSF51045">
    <property type="entry name" value="WW domain"/>
    <property type="match status" value="1"/>
</dbReference>
<proteinExistence type="predicted"/>
<feature type="domain" description="RRM" evidence="3">
    <location>
        <begin position="299"/>
        <end position="379"/>
    </location>
</feature>
<dbReference type="InterPro" id="IPR001202">
    <property type="entry name" value="WW_dom"/>
</dbReference>
<dbReference type="SMART" id="SM00360">
    <property type="entry name" value="RRM"/>
    <property type="match status" value="3"/>
</dbReference>
<dbReference type="Gene3D" id="3.30.70.330">
    <property type="match status" value="3"/>
</dbReference>
<evidence type="ECO:0000313" key="4">
    <source>
        <dbReference type="EMBL" id="CAE4621220.1"/>
    </source>
</evidence>
<sequence length="486" mass="49884">MEMLAAAGMPGFGLPSVGLAAELGLAGAAANGAGDIMSGLVGDFTQPAFALDMATQSALEAERTIVTTPSAFTTPAIQSGPTKLFVGSVPAGVTQEQLHEEFAKFGPVSEIFLKHDAGGEAGRMWGFVTYVSPESAAAAVAGMNEQFIFPGATRPLAVSFARSSVSSGSPVPDAGNAILASAATNLAIPPQAALVAGPTKLFVGSVPGGTTREAIRAEFERFGAVMDVFLKNDRDEPTRMWGFVTYGDSGAAAAAVNALNERLVLPGGSRPCSVRFARSSQAQHSLAAQTIENPGMGQAKLFIGSIPGGTTEAILRREFERFGQVAEVFLKNDAANEGRMWGFLTYVEAQSAAVAVSSLHEKLMLPGSVRPCAVSFARQSGPPRNQTAGLGGMDALAGAGLAAAQTEWKVYYTAQGLAYYHNATTGVTQWECPPELASGLVSGADATANALPEATSQQLDLLGAAGQADGAGAQGGAGQQVRYSPY</sequence>
<dbReference type="AlphaFoldDB" id="A0A7S4W3P1"/>
<dbReference type="InterPro" id="IPR000504">
    <property type="entry name" value="RRM_dom"/>
</dbReference>
<dbReference type="PROSITE" id="PS01159">
    <property type="entry name" value="WW_DOMAIN_1"/>
    <property type="match status" value="1"/>
</dbReference>
<feature type="domain" description="WW" evidence="2">
    <location>
        <begin position="402"/>
        <end position="435"/>
    </location>
</feature>
<dbReference type="InterPro" id="IPR050441">
    <property type="entry name" value="RBM"/>
</dbReference>
<reference evidence="4" key="1">
    <citation type="submission" date="2021-01" db="EMBL/GenBank/DDBJ databases">
        <authorList>
            <person name="Corre E."/>
            <person name="Pelletier E."/>
            <person name="Niang G."/>
            <person name="Scheremetjew M."/>
            <person name="Finn R."/>
            <person name="Kale V."/>
            <person name="Holt S."/>
            <person name="Cochrane G."/>
            <person name="Meng A."/>
            <person name="Brown T."/>
            <person name="Cohen L."/>
        </authorList>
    </citation>
    <scope>NUCLEOTIDE SEQUENCE</scope>
    <source>
        <strain evidence="4">CCMP3105</strain>
    </source>
</reference>
<evidence type="ECO:0000259" key="3">
    <source>
        <dbReference type="PROSITE" id="PS50102"/>
    </source>
</evidence>
<dbReference type="PROSITE" id="PS50102">
    <property type="entry name" value="RRM"/>
    <property type="match status" value="3"/>
</dbReference>
<organism evidence="4">
    <name type="scientific">Alexandrium monilatum</name>
    <dbReference type="NCBI Taxonomy" id="311494"/>
    <lineage>
        <taxon>Eukaryota</taxon>
        <taxon>Sar</taxon>
        <taxon>Alveolata</taxon>
        <taxon>Dinophyceae</taxon>
        <taxon>Gonyaulacales</taxon>
        <taxon>Pyrocystaceae</taxon>
        <taxon>Alexandrium</taxon>
    </lineage>
</organism>
<evidence type="ECO:0000256" key="1">
    <source>
        <dbReference type="PROSITE-ProRule" id="PRU00176"/>
    </source>
</evidence>
<dbReference type="InterPro" id="IPR035979">
    <property type="entry name" value="RBD_domain_sf"/>
</dbReference>
<protein>
    <submittedName>
        <fullName evidence="4">Uncharacterized protein</fullName>
    </submittedName>
</protein>
<dbReference type="InterPro" id="IPR036020">
    <property type="entry name" value="WW_dom_sf"/>
</dbReference>
<dbReference type="PANTHER" id="PTHR48034">
    <property type="entry name" value="TRANSFORMER-2 SEX-DETERMINING PROTEIN-RELATED"/>
    <property type="match status" value="1"/>
</dbReference>
<keyword evidence="1" id="KW-0694">RNA-binding</keyword>
<evidence type="ECO:0000259" key="2">
    <source>
        <dbReference type="PROSITE" id="PS50020"/>
    </source>
</evidence>
<dbReference type="CDD" id="cd00590">
    <property type="entry name" value="RRM_SF"/>
    <property type="match status" value="1"/>
</dbReference>
<dbReference type="GO" id="GO:0003723">
    <property type="term" value="F:RNA binding"/>
    <property type="evidence" value="ECO:0007669"/>
    <property type="project" value="UniProtKB-UniRule"/>
</dbReference>
<dbReference type="EMBL" id="HBNR01055037">
    <property type="protein sequence ID" value="CAE4621220.1"/>
    <property type="molecule type" value="Transcribed_RNA"/>
</dbReference>
<dbReference type="Pfam" id="PF00076">
    <property type="entry name" value="RRM_1"/>
    <property type="match status" value="3"/>
</dbReference>
<dbReference type="Pfam" id="PF00397">
    <property type="entry name" value="WW"/>
    <property type="match status" value="1"/>
</dbReference>
<feature type="domain" description="RRM" evidence="3">
    <location>
        <begin position="82"/>
        <end position="163"/>
    </location>
</feature>
<feature type="domain" description="RRM" evidence="3">
    <location>
        <begin position="199"/>
        <end position="279"/>
    </location>
</feature>
<dbReference type="Gene3D" id="2.20.70.10">
    <property type="match status" value="1"/>
</dbReference>
<dbReference type="CDD" id="cd00201">
    <property type="entry name" value="WW"/>
    <property type="match status" value="1"/>
</dbReference>
<dbReference type="SUPFAM" id="SSF54928">
    <property type="entry name" value="RNA-binding domain, RBD"/>
    <property type="match status" value="2"/>
</dbReference>
<accession>A0A7S4W3P1</accession>
<gene>
    <name evidence="4" type="ORF">AMON00008_LOCUS38660</name>
</gene>
<dbReference type="InterPro" id="IPR012677">
    <property type="entry name" value="Nucleotide-bd_a/b_plait_sf"/>
</dbReference>